<protein>
    <submittedName>
        <fullName evidence="1">Protein gp37</fullName>
    </submittedName>
</protein>
<dbReference type="InterPro" id="IPR011101">
    <property type="entry name" value="DUF5131"/>
</dbReference>
<proteinExistence type="predicted"/>
<gene>
    <name evidence="1" type="ORF">SAMN05216241_1032</name>
</gene>
<dbReference type="EMBL" id="FNCE01000003">
    <property type="protein sequence ID" value="SDF87882.1"/>
    <property type="molecule type" value="Genomic_DNA"/>
</dbReference>
<sequence length="313" mass="33690">MTLIEWTEATWNPIVGCSLVSPGCTNCYAMRQAVRLSRNPATPQYHGTVTSSKAGPVWTGRVNIAGDSVVRAPLRRRKATAWFVNSMGDLFHENIPTAWIDHIFAVMALAPQHVFQVLTKRPVNMRAYMRDPEAPGRVAQAMAAEGGEGTQPPWPPRNVWLGTSAEDQARASERIPDLLATPAAIRFLSCEPLLGALDLAGLDALGPGEPRVHWVIAGGESGPHARPLHPAWPRGLRDQCAASGAAFFFKQWGVWRPPDPGETGERRAVAADGRSWPDGAAPEGVDTAPVVRLSKARAGRALDGADWSQIPGA</sequence>
<dbReference type="Pfam" id="PF07505">
    <property type="entry name" value="DUF5131"/>
    <property type="match status" value="1"/>
</dbReference>
<dbReference type="Proteomes" id="UP000199415">
    <property type="component" value="Unassembled WGS sequence"/>
</dbReference>
<name>A0A1G7PN82_9PROT</name>
<evidence type="ECO:0000313" key="2">
    <source>
        <dbReference type="Proteomes" id="UP000199415"/>
    </source>
</evidence>
<keyword evidence="2" id="KW-1185">Reference proteome</keyword>
<reference evidence="1 2" key="1">
    <citation type="submission" date="2016-10" db="EMBL/GenBank/DDBJ databases">
        <authorList>
            <person name="de Groot N.N."/>
        </authorList>
    </citation>
    <scope>NUCLEOTIDE SEQUENCE [LARGE SCALE GENOMIC DNA]</scope>
    <source>
        <strain evidence="1 2">DSM 25584</strain>
    </source>
</reference>
<organism evidence="1 2">
    <name type="scientific">Limimonas halophila</name>
    <dbReference type="NCBI Taxonomy" id="1082479"/>
    <lineage>
        <taxon>Bacteria</taxon>
        <taxon>Pseudomonadati</taxon>
        <taxon>Pseudomonadota</taxon>
        <taxon>Alphaproteobacteria</taxon>
        <taxon>Rhodospirillales</taxon>
        <taxon>Rhodovibrionaceae</taxon>
        <taxon>Limimonas</taxon>
    </lineage>
</organism>
<dbReference type="OrthoDB" id="9787478at2"/>
<dbReference type="AlphaFoldDB" id="A0A1G7PN82"/>
<accession>A0A1G7PN82</accession>
<dbReference type="RefSeq" id="WP_090019150.1">
    <property type="nucleotide sequence ID" value="NZ_FNCE01000003.1"/>
</dbReference>
<dbReference type="STRING" id="1082479.SAMN05216241_1032"/>
<evidence type="ECO:0000313" key="1">
    <source>
        <dbReference type="EMBL" id="SDF87882.1"/>
    </source>
</evidence>